<feature type="region of interest" description="Disordered" evidence="1">
    <location>
        <begin position="166"/>
        <end position="195"/>
    </location>
</feature>
<dbReference type="AlphaFoldDB" id="A0AAQ4EB35"/>
<keyword evidence="3" id="KW-1185">Reference proteome</keyword>
<gene>
    <name evidence="2" type="ORF">V5799_024913</name>
</gene>
<evidence type="ECO:0000313" key="3">
    <source>
        <dbReference type="Proteomes" id="UP001321473"/>
    </source>
</evidence>
<feature type="region of interest" description="Disordered" evidence="1">
    <location>
        <begin position="126"/>
        <end position="152"/>
    </location>
</feature>
<dbReference type="EMBL" id="JARKHS020019220">
    <property type="protein sequence ID" value="KAK8771843.1"/>
    <property type="molecule type" value="Genomic_DNA"/>
</dbReference>
<sequence>MDRGMECVDTPLGQSVVTAHDELEPQPGRSKALGAILTQYSIASQANLTCHGSLCRVPLKATLVHGCHNVLIHPNYLCGLPRVSSCWQIGLKSWFTQALVLLFLCFSGHARSLQSQRSDSLRGLMQSGKGRLSRLPQDSQPGQYVSQQGVAQSARESCAHELMAGPPFLDEASRDPLTNVSSEGGYRKLGSRDQN</sequence>
<accession>A0AAQ4EB35</accession>
<name>A0AAQ4EB35_AMBAM</name>
<comment type="caution">
    <text evidence="2">The sequence shown here is derived from an EMBL/GenBank/DDBJ whole genome shotgun (WGS) entry which is preliminary data.</text>
</comment>
<proteinExistence type="predicted"/>
<evidence type="ECO:0000313" key="2">
    <source>
        <dbReference type="EMBL" id="KAK8771843.1"/>
    </source>
</evidence>
<dbReference type="Proteomes" id="UP001321473">
    <property type="component" value="Unassembled WGS sequence"/>
</dbReference>
<reference evidence="2 3" key="1">
    <citation type="journal article" date="2023" name="Arcadia Sci">
        <title>De novo assembly of a long-read Amblyomma americanum tick genome.</title>
        <authorList>
            <person name="Chou S."/>
            <person name="Poskanzer K.E."/>
            <person name="Rollins M."/>
            <person name="Thuy-Boun P.S."/>
        </authorList>
    </citation>
    <scope>NUCLEOTIDE SEQUENCE [LARGE SCALE GENOMIC DNA]</scope>
    <source>
        <strain evidence="2">F_SG_1</strain>
        <tissue evidence="2">Salivary glands</tissue>
    </source>
</reference>
<organism evidence="2 3">
    <name type="scientific">Amblyomma americanum</name>
    <name type="common">Lone star tick</name>
    <dbReference type="NCBI Taxonomy" id="6943"/>
    <lineage>
        <taxon>Eukaryota</taxon>
        <taxon>Metazoa</taxon>
        <taxon>Ecdysozoa</taxon>
        <taxon>Arthropoda</taxon>
        <taxon>Chelicerata</taxon>
        <taxon>Arachnida</taxon>
        <taxon>Acari</taxon>
        <taxon>Parasitiformes</taxon>
        <taxon>Ixodida</taxon>
        <taxon>Ixodoidea</taxon>
        <taxon>Ixodidae</taxon>
        <taxon>Amblyomminae</taxon>
        <taxon>Amblyomma</taxon>
    </lineage>
</organism>
<evidence type="ECO:0000256" key="1">
    <source>
        <dbReference type="SAM" id="MobiDB-lite"/>
    </source>
</evidence>
<feature type="compositionally biased region" description="Polar residues" evidence="1">
    <location>
        <begin position="136"/>
        <end position="152"/>
    </location>
</feature>
<protein>
    <submittedName>
        <fullName evidence="2">Uncharacterized protein</fullName>
    </submittedName>
</protein>